<name>A0AAN8F396_TRICO</name>
<evidence type="ECO:0000256" key="1">
    <source>
        <dbReference type="SAM" id="SignalP"/>
    </source>
</evidence>
<evidence type="ECO:0000313" key="2">
    <source>
        <dbReference type="EMBL" id="KAK5972581.1"/>
    </source>
</evidence>
<proteinExistence type="predicted"/>
<keyword evidence="3" id="KW-1185">Reference proteome</keyword>
<evidence type="ECO:0000313" key="3">
    <source>
        <dbReference type="Proteomes" id="UP001331761"/>
    </source>
</evidence>
<protein>
    <submittedName>
        <fullName evidence="2">Uncharacterized protein</fullName>
    </submittedName>
</protein>
<comment type="caution">
    <text evidence="2">The sequence shown here is derived from an EMBL/GenBank/DDBJ whole genome shotgun (WGS) entry which is preliminary data.</text>
</comment>
<reference evidence="2 3" key="1">
    <citation type="submission" date="2019-10" db="EMBL/GenBank/DDBJ databases">
        <title>Assembly and Annotation for the nematode Trichostrongylus colubriformis.</title>
        <authorList>
            <person name="Martin J."/>
        </authorList>
    </citation>
    <scope>NUCLEOTIDE SEQUENCE [LARGE SCALE GENOMIC DNA]</scope>
    <source>
        <strain evidence="2">G859</strain>
        <tissue evidence="2">Whole worm</tissue>
    </source>
</reference>
<accession>A0AAN8F396</accession>
<dbReference type="Proteomes" id="UP001331761">
    <property type="component" value="Unassembled WGS sequence"/>
</dbReference>
<dbReference type="AlphaFoldDB" id="A0AAN8F396"/>
<dbReference type="EMBL" id="WIXE01016508">
    <property type="protein sequence ID" value="KAK5972581.1"/>
    <property type="molecule type" value="Genomic_DNA"/>
</dbReference>
<feature type="chain" id="PRO_5042832593" evidence="1">
    <location>
        <begin position="24"/>
        <end position="220"/>
    </location>
</feature>
<keyword evidence="1" id="KW-0732">Signal</keyword>
<gene>
    <name evidence="2" type="ORF">GCK32_001456</name>
</gene>
<sequence>MNRLIRCSLFWPLFLLLFWTVSSNITMSVPEFRDWAEDRYLDCIFCIDYDNFQRISVSGCDSPRPIICRGNICFMRQHKSNVFFLYTSGCLNLTKEEYEEIALDRIQLSTKPQVTSEETLLCEVSRKSNTCLCSDSSRCNNVSIPAPFSEFHTSSLYSRLRFHEMLHFRMFIPNEPVLRNSDINELDQLLHYYVPGYTSLSQSITQYIALCAVLSLLFTL</sequence>
<feature type="signal peptide" evidence="1">
    <location>
        <begin position="1"/>
        <end position="23"/>
    </location>
</feature>
<organism evidence="2 3">
    <name type="scientific">Trichostrongylus colubriformis</name>
    <name type="common">Black scour worm</name>
    <dbReference type="NCBI Taxonomy" id="6319"/>
    <lineage>
        <taxon>Eukaryota</taxon>
        <taxon>Metazoa</taxon>
        <taxon>Ecdysozoa</taxon>
        <taxon>Nematoda</taxon>
        <taxon>Chromadorea</taxon>
        <taxon>Rhabditida</taxon>
        <taxon>Rhabditina</taxon>
        <taxon>Rhabditomorpha</taxon>
        <taxon>Strongyloidea</taxon>
        <taxon>Trichostrongylidae</taxon>
        <taxon>Trichostrongylus</taxon>
    </lineage>
</organism>